<dbReference type="PANTHER" id="PTHR21483">
    <property type="entry name" value="RNA POLYMERASE II-ASSOCIATED PROTEIN 1"/>
    <property type="match status" value="1"/>
</dbReference>
<dbReference type="Pfam" id="PF08620">
    <property type="entry name" value="RPAP1_C"/>
    <property type="match status" value="1"/>
</dbReference>
<dbReference type="OrthoDB" id="348201at2759"/>
<evidence type="ECO:0000256" key="1">
    <source>
        <dbReference type="SAM" id="MobiDB-lite"/>
    </source>
</evidence>
<organism evidence="4 5">
    <name type="scientific">Postia placenta MAD-698-R-SB12</name>
    <dbReference type="NCBI Taxonomy" id="670580"/>
    <lineage>
        <taxon>Eukaryota</taxon>
        <taxon>Fungi</taxon>
        <taxon>Dikarya</taxon>
        <taxon>Basidiomycota</taxon>
        <taxon>Agaricomycotina</taxon>
        <taxon>Agaricomycetes</taxon>
        <taxon>Polyporales</taxon>
        <taxon>Adustoporiaceae</taxon>
        <taxon>Rhodonia</taxon>
    </lineage>
</organism>
<dbReference type="Proteomes" id="UP000194127">
    <property type="component" value="Unassembled WGS sequence"/>
</dbReference>
<dbReference type="Pfam" id="PF25766">
    <property type="entry name" value="TPR_RPAP1"/>
    <property type="match status" value="1"/>
</dbReference>
<dbReference type="STRING" id="670580.A0A1X6MM13"/>
<dbReference type="InterPro" id="IPR057989">
    <property type="entry name" value="TPR_RPAP1/MINIYO-like"/>
</dbReference>
<gene>
    <name evidence="4" type="ORF">POSPLADRAFT_1157336</name>
</gene>
<dbReference type="RefSeq" id="XP_024333996.1">
    <property type="nucleotide sequence ID" value="XM_024487172.1"/>
</dbReference>
<feature type="domain" description="RPAP1/MINIYO-like TPR repeats" evidence="3">
    <location>
        <begin position="927"/>
        <end position="1032"/>
    </location>
</feature>
<dbReference type="InterPro" id="IPR039913">
    <property type="entry name" value="RPAP1/Rba50"/>
</dbReference>
<evidence type="ECO:0000313" key="5">
    <source>
        <dbReference type="Proteomes" id="UP000194127"/>
    </source>
</evidence>
<protein>
    <submittedName>
        <fullName evidence="4">Uncharacterized protein</fullName>
    </submittedName>
</protein>
<evidence type="ECO:0000313" key="4">
    <source>
        <dbReference type="EMBL" id="OSX57202.1"/>
    </source>
</evidence>
<reference evidence="4 5" key="1">
    <citation type="submission" date="2017-04" db="EMBL/GenBank/DDBJ databases">
        <title>Genome Sequence of the Model Brown-Rot Fungus Postia placenta SB12.</title>
        <authorList>
            <consortium name="DOE Joint Genome Institute"/>
            <person name="Gaskell J."/>
            <person name="Kersten P."/>
            <person name="Larrondo L.F."/>
            <person name="Canessa P."/>
            <person name="Martinez D."/>
            <person name="Hibbett D."/>
            <person name="Schmoll M."/>
            <person name="Kubicek C.P."/>
            <person name="Martinez A.T."/>
            <person name="Yadav J."/>
            <person name="Master E."/>
            <person name="Magnuson J.K."/>
            <person name="James T."/>
            <person name="Yaver D."/>
            <person name="Berka R."/>
            <person name="Labutti K."/>
            <person name="Lipzen A."/>
            <person name="Aerts A."/>
            <person name="Barry K."/>
            <person name="Henrissat B."/>
            <person name="Blanchette R."/>
            <person name="Grigoriev I."/>
            <person name="Cullen D."/>
        </authorList>
    </citation>
    <scope>NUCLEOTIDE SEQUENCE [LARGE SCALE GENOMIC DNA]</scope>
    <source>
        <strain evidence="4 5">MAD-698-R-SB12</strain>
    </source>
</reference>
<dbReference type="PANTHER" id="PTHR21483:SF18">
    <property type="entry name" value="RNA POLYMERASE II-ASSOCIATED PROTEIN 1"/>
    <property type="match status" value="1"/>
</dbReference>
<dbReference type="AlphaFoldDB" id="A0A1X6MM13"/>
<name>A0A1X6MM13_9APHY</name>
<dbReference type="GO" id="GO:0006366">
    <property type="term" value="P:transcription by RNA polymerase II"/>
    <property type="evidence" value="ECO:0007669"/>
    <property type="project" value="InterPro"/>
</dbReference>
<feature type="region of interest" description="Disordered" evidence="1">
    <location>
        <begin position="36"/>
        <end position="76"/>
    </location>
</feature>
<evidence type="ECO:0000259" key="2">
    <source>
        <dbReference type="Pfam" id="PF08620"/>
    </source>
</evidence>
<feature type="domain" description="RPAP1 C-terminal" evidence="2">
    <location>
        <begin position="137"/>
        <end position="202"/>
    </location>
</feature>
<proteinExistence type="predicted"/>
<dbReference type="InterPro" id="IPR013929">
    <property type="entry name" value="RPAP1_C"/>
</dbReference>
<keyword evidence="5" id="KW-1185">Reference proteome</keyword>
<dbReference type="EMBL" id="KZ110609">
    <property type="protein sequence ID" value="OSX57202.1"/>
    <property type="molecule type" value="Genomic_DNA"/>
</dbReference>
<accession>A0A1X6MM13</accession>
<dbReference type="GeneID" id="36332121"/>
<evidence type="ECO:0000259" key="3">
    <source>
        <dbReference type="Pfam" id="PF25766"/>
    </source>
</evidence>
<sequence>MTEDEREEERKEILERFGPNVGDILHVTPNDIYVYESAPPSPRKKPLALLSPTDDDGPTISLGEWKSKTGPSVRRREPEALEKLASGPNITPLDALEEGTPEDIRRRFFPTAPAHDPSLAWIETGPSTSDIPSSYTLRFDLTGTPISPDVSSSLPTHLGLHHHADGEHAGYTLNDVFLLSRSTLPAQRATMLDVLGRIARRLSKGRSDAAQNIKELVGREAEIRKRIMAAGVEAMAERGSVGARAVEVMWECIVSWDEDIVDIEGVELQSAPKDDSSPSNASTPPADVLSTLPLDYVLPQIASALATAALPAESLSQLLAILHRLAQHSNRIAGMIVTTDGLVRGIIQTFLLTPIRPTEQSRLPDPFALRVLATLALASRDNASTLLGPADALLRFVITTPPTSSFSPPLASALLAGTLRVYAALASYGLYAHIATTAAEHLAQVGRFVFSEACQSRQLRGAWLGVLETWMVCARDPHRTTPSHEILWSQVVSWGWGVDVLEMRVRLTEQDDRLWASMWSTEAAWLEGAKVNGVRGGESERESAIEALRDGFRDGPEMRVVQRAGQSLSLTLGRLGCNALRTEDVPLLQELARHLRTLAAALRLWLSCLAPQLAGPPEIPPFILPFAELSELCASLTTHPIWTTLFSASAPSYAHVFFRPISLLLSYYVQLSRRLPDTHDDLWMGQAFSILKRLLPGDEEAARAMLDHVVDLVTPDFMSSRGWGVPPIIGEKGGLKVLKPFFVFSLQAREDLCIGPTVPSPASLSSSTTQRLPPLHFFRPGARHGHPLPLFRDWMFIPLDHLLRSGESDVFKHMPSWWDASETEVVRATLLFAKLHKQILLRHALDAFGLSREETSFACMKVFMLEHGQQQSNSVEEVFRDTVVNQLMDELVAPFAAAASSTSLLAPPLESTSQNLEIVAARFLGASTPFYQFYTDFVGLYDAISFAHPLFGRLLLPPLSMRYPLDYRKYLWADYSHILKTVRTPIEDVITENVAEFLWPVETDPQVIGSYLRALATGTLVGFLRFVAVHHIACNIWPDLRDDGAEKANKLLQAFVDQAGFDAVREVVLYQQVQQGNILVPPHCYDQIGEWKTMRLQFIERLGEERHKERLGSLLKSV</sequence>